<dbReference type="EMBL" id="GBRH01244237">
    <property type="protein sequence ID" value="JAD53658.1"/>
    <property type="molecule type" value="Transcribed_RNA"/>
</dbReference>
<dbReference type="AlphaFoldDB" id="A0A0A9AUY2"/>
<organism evidence="2">
    <name type="scientific">Arundo donax</name>
    <name type="common">Giant reed</name>
    <name type="synonym">Donax arundinaceus</name>
    <dbReference type="NCBI Taxonomy" id="35708"/>
    <lineage>
        <taxon>Eukaryota</taxon>
        <taxon>Viridiplantae</taxon>
        <taxon>Streptophyta</taxon>
        <taxon>Embryophyta</taxon>
        <taxon>Tracheophyta</taxon>
        <taxon>Spermatophyta</taxon>
        <taxon>Magnoliopsida</taxon>
        <taxon>Liliopsida</taxon>
        <taxon>Poales</taxon>
        <taxon>Poaceae</taxon>
        <taxon>PACMAD clade</taxon>
        <taxon>Arundinoideae</taxon>
        <taxon>Arundineae</taxon>
        <taxon>Arundo</taxon>
    </lineage>
</organism>
<evidence type="ECO:0000313" key="2">
    <source>
        <dbReference type="EMBL" id="JAD53658.1"/>
    </source>
</evidence>
<feature type="region of interest" description="Disordered" evidence="1">
    <location>
        <begin position="1"/>
        <end position="30"/>
    </location>
</feature>
<protein>
    <submittedName>
        <fullName evidence="2">Uncharacterized protein</fullName>
    </submittedName>
</protein>
<reference evidence="2" key="1">
    <citation type="submission" date="2014-09" db="EMBL/GenBank/DDBJ databases">
        <authorList>
            <person name="Magalhaes I.L.F."/>
            <person name="Oliveira U."/>
            <person name="Santos F.R."/>
            <person name="Vidigal T.H.D.A."/>
            <person name="Brescovit A.D."/>
            <person name="Santos A.J."/>
        </authorList>
    </citation>
    <scope>NUCLEOTIDE SEQUENCE</scope>
    <source>
        <tissue evidence="2">Shoot tissue taken approximately 20 cm above the soil surface</tissue>
    </source>
</reference>
<evidence type="ECO:0000256" key="1">
    <source>
        <dbReference type="SAM" id="MobiDB-lite"/>
    </source>
</evidence>
<accession>A0A0A9AUY2</accession>
<name>A0A0A9AUY2_ARUDO</name>
<proteinExistence type="predicted"/>
<feature type="compositionally biased region" description="Basic residues" evidence="1">
    <location>
        <begin position="21"/>
        <end position="30"/>
    </location>
</feature>
<reference evidence="2" key="2">
    <citation type="journal article" date="2015" name="Data Brief">
        <title>Shoot transcriptome of the giant reed, Arundo donax.</title>
        <authorList>
            <person name="Barrero R.A."/>
            <person name="Guerrero F.D."/>
            <person name="Moolhuijzen P."/>
            <person name="Goolsby J.A."/>
            <person name="Tidwell J."/>
            <person name="Bellgard S.E."/>
            <person name="Bellgard M.I."/>
        </authorList>
    </citation>
    <scope>NUCLEOTIDE SEQUENCE</scope>
    <source>
        <tissue evidence="2">Shoot tissue taken approximately 20 cm above the soil surface</tissue>
    </source>
</reference>
<sequence length="30" mass="3622">MLQLRSRLNTRWPLGQPSPGHRYRGRHHLT</sequence>